<reference evidence="1 2" key="1">
    <citation type="submission" date="2020-12" db="EMBL/GenBank/DDBJ databases">
        <title>Whole genome sequences of gut porcine anaerobes.</title>
        <authorList>
            <person name="Kubasova T."/>
            <person name="Jahodarova E."/>
            <person name="Rychlik I."/>
        </authorList>
    </citation>
    <scope>NUCLEOTIDE SEQUENCE [LARGE SCALE GENOMIC DNA]</scope>
    <source>
        <strain evidence="1 2">An925</strain>
    </source>
</reference>
<gene>
    <name evidence="1" type="ORF">I6E12_03700</name>
</gene>
<dbReference type="RefSeq" id="WP_094447617.1">
    <property type="nucleotide sequence ID" value="NZ_JADYTN010000005.1"/>
</dbReference>
<sequence>MDIKGIDYNTQREKLVMPEYGREIQLMVQHACSLPSKEERLRCAKSIVRLMESRNPQARVNNSDAQAYWDHLYLISDKKLDIDWPYDVSLAEKFLAKPVPISYNKSRFKMRHYGRLLDESFERLKSMPPGEERDELARLTANQMKRDLANWGHGSTDDEKVADDIARLTDGVIQLDLNEFKFEKIIPGTDPIPMKRNKGKGRR</sequence>
<keyword evidence="2" id="KW-1185">Reference proteome</keyword>
<dbReference type="Pfam" id="PF14123">
    <property type="entry name" value="DUF4290"/>
    <property type="match status" value="1"/>
</dbReference>
<evidence type="ECO:0000313" key="2">
    <source>
        <dbReference type="Proteomes" id="UP001200470"/>
    </source>
</evidence>
<dbReference type="Proteomes" id="UP001200470">
    <property type="component" value="Unassembled WGS sequence"/>
</dbReference>
<organism evidence="1 2">
    <name type="scientific">Xylanibacter brevis</name>
    <dbReference type="NCBI Taxonomy" id="83231"/>
    <lineage>
        <taxon>Bacteria</taxon>
        <taxon>Pseudomonadati</taxon>
        <taxon>Bacteroidota</taxon>
        <taxon>Bacteroidia</taxon>
        <taxon>Bacteroidales</taxon>
        <taxon>Prevotellaceae</taxon>
        <taxon>Xylanibacter</taxon>
    </lineage>
</organism>
<protein>
    <submittedName>
        <fullName evidence="1">DUF4290 domain-containing protein</fullName>
    </submittedName>
</protein>
<dbReference type="InterPro" id="IPR025632">
    <property type="entry name" value="DUF4290"/>
</dbReference>
<dbReference type="EMBL" id="JADYTN010000005">
    <property type="protein sequence ID" value="MCF2563215.1"/>
    <property type="molecule type" value="Genomic_DNA"/>
</dbReference>
<accession>A0ABS9CF64</accession>
<evidence type="ECO:0000313" key="1">
    <source>
        <dbReference type="EMBL" id="MCF2563215.1"/>
    </source>
</evidence>
<name>A0ABS9CF64_9BACT</name>
<comment type="caution">
    <text evidence="1">The sequence shown here is derived from an EMBL/GenBank/DDBJ whole genome shotgun (WGS) entry which is preliminary data.</text>
</comment>
<proteinExistence type="predicted"/>